<name>A0ABR3FLN8_9AGAR</name>
<dbReference type="InterPro" id="IPR020843">
    <property type="entry name" value="ER"/>
</dbReference>
<dbReference type="SUPFAM" id="SSF50129">
    <property type="entry name" value="GroES-like"/>
    <property type="match status" value="1"/>
</dbReference>
<gene>
    <name evidence="2" type="ORF">V5O48_005726</name>
</gene>
<dbReference type="Gene3D" id="3.40.50.720">
    <property type="entry name" value="NAD(P)-binding Rossmann-like Domain"/>
    <property type="match status" value="1"/>
</dbReference>
<dbReference type="InterPro" id="IPR013154">
    <property type="entry name" value="ADH-like_N"/>
</dbReference>
<dbReference type="CDD" id="cd08276">
    <property type="entry name" value="MDR7"/>
    <property type="match status" value="1"/>
</dbReference>
<sequence>MSIPTTTREYFLKEIGTYENLTFREAAFQPPKSFEVLVKIHAVSVQHRDLDISKGHYGTQFPHELVPCSDMAGEIVTVGEDVKGWKVGDRVCANFNADHLHGDLTPEIFGSGHGGAIHGVLTQYKVFQPHSLVRIPDHLSFEEASTLPCAAVTAYNALHGPVPLKAGDTVLVQGTGGVSIFALQFAVASGATVIATSSSDDKLQIAQKLGAKHVINYRKTPEWDQEVLKLTNGRGVDHVVEVGGAGTLDKSMNAARYHGCIHVIGAVSGFTGGSENIIMKSIVKALTTRGIYIGSVAQFEELNRMICANPEATRPVIDKVFAFKDTIEAYAHLESQAHVGKVVIKVD</sequence>
<protein>
    <recommendedName>
        <fullName evidence="1">Enoyl reductase (ER) domain-containing protein</fullName>
    </recommendedName>
</protein>
<evidence type="ECO:0000313" key="2">
    <source>
        <dbReference type="EMBL" id="KAL0576244.1"/>
    </source>
</evidence>
<dbReference type="Proteomes" id="UP001465976">
    <property type="component" value="Unassembled WGS sequence"/>
</dbReference>
<dbReference type="InterPro" id="IPR011032">
    <property type="entry name" value="GroES-like_sf"/>
</dbReference>
<dbReference type="SUPFAM" id="SSF51735">
    <property type="entry name" value="NAD(P)-binding Rossmann-fold domains"/>
    <property type="match status" value="1"/>
</dbReference>
<dbReference type="Gene3D" id="3.90.180.10">
    <property type="entry name" value="Medium-chain alcohol dehydrogenases, catalytic domain"/>
    <property type="match status" value="1"/>
</dbReference>
<evidence type="ECO:0000313" key="3">
    <source>
        <dbReference type="Proteomes" id="UP001465976"/>
    </source>
</evidence>
<organism evidence="2 3">
    <name type="scientific">Marasmius crinis-equi</name>
    <dbReference type="NCBI Taxonomy" id="585013"/>
    <lineage>
        <taxon>Eukaryota</taxon>
        <taxon>Fungi</taxon>
        <taxon>Dikarya</taxon>
        <taxon>Basidiomycota</taxon>
        <taxon>Agaricomycotina</taxon>
        <taxon>Agaricomycetes</taxon>
        <taxon>Agaricomycetidae</taxon>
        <taxon>Agaricales</taxon>
        <taxon>Marasmiineae</taxon>
        <taxon>Marasmiaceae</taxon>
        <taxon>Marasmius</taxon>
    </lineage>
</organism>
<dbReference type="Pfam" id="PF00107">
    <property type="entry name" value="ADH_zinc_N"/>
    <property type="match status" value="1"/>
</dbReference>
<keyword evidence="3" id="KW-1185">Reference proteome</keyword>
<dbReference type="EMBL" id="JBAHYK010000236">
    <property type="protein sequence ID" value="KAL0576244.1"/>
    <property type="molecule type" value="Genomic_DNA"/>
</dbReference>
<reference evidence="2 3" key="1">
    <citation type="submission" date="2024-02" db="EMBL/GenBank/DDBJ databases">
        <title>A draft genome for the cacao thread blight pathogen Marasmius crinis-equi.</title>
        <authorList>
            <person name="Cohen S.P."/>
            <person name="Baruah I.K."/>
            <person name="Amoako-Attah I."/>
            <person name="Bukari Y."/>
            <person name="Meinhardt L.W."/>
            <person name="Bailey B.A."/>
        </authorList>
    </citation>
    <scope>NUCLEOTIDE SEQUENCE [LARGE SCALE GENOMIC DNA]</scope>
    <source>
        <strain evidence="2 3">GH-76</strain>
    </source>
</reference>
<dbReference type="PANTHER" id="PTHR45033">
    <property type="match status" value="1"/>
</dbReference>
<comment type="caution">
    <text evidence="2">The sequence shown here is derived from an EMBL/GenBank/DDBJ whole genome shotgun (WGS) entry which is preliminary data.</text>
</comment>
<dbReference type="InterPro" id="IPR052711">
    <property type="entry name" value="Zinc_ADH-like"/>
</dbReference>
<dbReference type="SMART" id="SM00829">
    <property type="entry name" value="PKS_ER"/>
    <property type="match status" value="1"/>
</dbReference>
<dbReference type="Pfam" id="PF08240">
    <property type="entry name" value="ADH_N"/>
    <property type="match status" value="1"/>
</dbReference>
<evidence type="ECO:0000259" key="1">
    <source>
        <dbReference type="SMART" id="SM00829"/>
    </source>
</evidence>
<dbReference type="InterPro" id="IPR036291">
    <property type="entry name" value="NAD(P)-bd_dom_sf"/>
</dbReference>
<dbReference type="PANTHER" id="PTHR45033:SF2">
    <property type="entry name" value="ZINC-TYPE ALCOHOL DEHYDROGENASE-LIKE PROTEIN C1773.06C"/>
    <property type="match status" value="1"/>
</dbReference>
<proteinExistence type="predicted"/>
<feature type="domain" description="Enoyl reductase (ER)" evidence="1">
    <location>
        <begin position="16"/>
        <end position="344"/>
    </location>
</feature>
<dbReference type="InterPro" id="IPR013149">
    <property type="entry name" value="ADH-like_C"/>
</dbReference>
<accession>A0ABR3FLN8</accession>